<reference evidence="1" key="1">
    <citation type="submission" date="2023-03" db="EMBL/GenBank/DDBJ databases">
        <title>Massive genome expansion in bonnet fungi (Mycena s.s.) driven by repeated elements and novel gene families across ecological guilds.</title>
        <authorList>
            <consortium name="Lawrence Berkeley National Laboratory"/>
            <person name="Harder C.B."/>
            <person name="Miyauchi S."/>
            <person name="Viragh M."/>
            <person name="Kuo A."/>
            <person name="Thoen E."/>
            <person name="Andreopoulos B."/>
            <person name="Lu D."/>
            <person name="Skrede I."/>
            <person name="Drula E."/>
            <person name="Henrissat B."/>
            <person name="Morin E."/>
            <person name="Kohler A."/>
            <person name="Barry K."/>
            <person name="LaButti K."/>
            <person name="Morin E."/>
            <person name="Salamov A."/>
            <person name="Lipzen A."/>
            <person name="Mereny Z."/>
            <person name="Hegedus B."/>
            <person name="Baldrian P."/>
            <person name="Stursova M."/>
            <person name="Weitz H."/>
            <person name="Taylor A."/>
            <person name="Grigoriev I.V."/>
            <person name="Nagy L.G."/>
            <person name="Martin F."/>
            <person name="Kauserud H."/>
        </authorList>
    </citation>
    <scope>NUCLEOTIDE SEQUENCE</scope>
    <source>
        <strain evidence="1">9144</strain>
    </source>
</reference>
<evidence type="ECO:0000313" key="2">
    <source>
        <dbReference type="Proteomes" id="UP001219525"/>
    </source>
</evidence>
<gene>
    <name evidence="1" type="ORF">GGX14DRAFT_154190</name>
</gene>
<protein>
    <submittedName>
        <fullName evidence="1">Uncharacterized protein</fullName>
    </submittedName>
</protein>
<dbReference type="EMBL" id="JARJCW010000054">
    <property type="protein sequence ID" value="KAJ7202575.1"/>
    <property type="molecule type" value="Genomic_DNA"/>
</dbReference>
<proteinExistence type="predicted"/>
<keyword evidence="2" id="KW-1185">Reference proteome</keyword>
<dbReference type="AlphaFoldDB" id="A0AAD6Y5J5"/>
<sequence>MSQPESTSSRISKTGQSVASAAISTFHALNDAEPRYIPGAPYSTIRHTRFWVYYQGTTTTVPMSILGRSPLPADCTVSLQRRGWRTGLFGWTVGGLLGGTIGKEIDVTPAATERWADLEAKRQRQYDEEIRAFLSSAGERVPQDHRALALGLVHIPVAAGDGYFRLLVKGSKKQGVLAETAVFRVGSLSLRSAHPRGASLVTLVPELVLKSASVTLTTAAWASFYVAFPFLKVAQVIPGTSAWGSWALRRAYTLAGGNQKTAELKEHYRVEERRMRAEEALYRNVPFGSLGVRTAYDLEADAEMGKGGILFLRDSEQNNM</sequence>
<evidence type="ECO:0000313" key="1">
    <source>
        <dbReference type="EMBL" id="KAJ7202575.1"/>
    </source>
</evidence>
<organism evidence="1 2">
    <name type="scientific">Mycena pura</name>
    <dbReference type="NCBI Taxonomy" id="153505"/>
    <lineage>
        <taxon>Eukaryota</taxon>
        <taxon>Fungi</taxon>
        <taxon>Dikarya</taxon>
        <taxon>Basidiomycota</taxon>
        <taxon>Agaricomycotina</taxon>
        <taxon>Agaricomycetes</taxon>
        <taxon>Agaricomycetidae</taxon>
        <taxon>Agaricales</taxon>
        <taxon>Marasmiineae</taxon>
        <taxon>Mycenaceae</taxon>
        <taxon>Mycena</taxon>
    </lineage>
</organism>
<comment type="caution">
    <text evidence="1">The sequence shown here is derived from an EMBL/GenBank/DDBJ whole genome shotgun (WGS) entry which is preliminary data.</text>
</comment>
<dbReference type="Proteomes" id="UP001219525">
    <property type="component" value="Unassembled WGS sequence"/>
</dbReference>
<name>A0AAD6Y5J5_9AGAR</name>
<accession>A0AAD6Y5J5</accession>